<keyword evidence="3" id="KW-1185">Reference proteome</keyword>
<proteinExistence type="predicted"/>
<feature type="transmembrane region" description="Helical" evidence="1">
    <location>
        <begin position="12"/>
        <end position="36"/>
    </location>
</feature>
<dbReference type="PANTHER" id="PTHR33640">
    <property type="entry name" value="TRANSMEMBRANE PROTEIN"/>
    <property type="match status" value="1"/>
</dbReference>
<sequence>MEDNAVTRYTLFINIARLFQLIEVFIAVVFISWSSSRLPSVLKISGDYLLAFSSNLLNQHVVFFVGNVIIVLCYVLSRDSVSGYDSEISDEKRSLLSELKITGDASIGELRPPVKETETEVVKETIMEEKGDQRVNGIVETESNMAVETAIKQAAKQIDWFSRTQSAKLKREISLRRTQQELRRSATSTTTAKGRRSNMLVTSFKGSSTAISVETVDKLSNEEFQLAVETFISKHQNFLKQQRISIGIGYPFVEPETLQNCWFWNGNRLKRFRFWS</sequence>
<dbReference type="Proteomes" id="UP001177003">
    <property type="component" value="Chromosome 5"/>
</dbReference>
<protein>
    <submittedName>
        <fullName evidence="2">Uncharacterized protein</fullName>
    </submittedName>
</protein>
<evidence type="ECO:0000313" key="3">
    <source>
        <dbReference type="Proteomes" id="UP001177003"/>
    </source>
</evidence>
<evidence type="ECO:0000313" key="2">
    <source>
        <dbReference type="EMBL" id="CAI9284161.1"/>
    </source>
</evidence>
<organism evidence="2 3">
    <name type="scientific">Lactuca saligna</name>
    <name type="common">Willowleaf lettuce</name>
    <dbReference type="NCBI Taxonomy" id="75948"/>
    <lineage>
        <taxon>Eukaryota</taxon>
        <taxon>Viridiplantae</taxon>
        <taxon>Streptophyta</taxon>
        <taxon>Embryophyta</taxon>
        <taxon>Tracheophyta</taxon>
        <taxon>Spermatophyta</taxon>
        <taxon>Magnoliopsida</taxon>
        <taxon>eudicotyledons</taxon>
        <taxon>Gunneridae</taxon>
        <taxon>Pentapetalae</taxon>
        <taxon>asterids</taxon>
        <taxon>campanulids</taxon>
        <taxon>Asterales</taxon>
        <taxon>Asteraceae</taxon>
        <taxon>Cichorioideae</taxon>
        <taxon>Cichorieae</taxon>
        <taxon>Lactucinae</taxon>
        <taxon>Lactuca</taxon>
    </lineage>
</organism>
<dbReference type="PANTHER" id="PTHR33640:SF30">
    <property type="entry name" value="DUF4408 DOMAIN-CONTAINING PROTEIN"/>
    <property type="match status" value="1"/>
</dbReference>
<keyword evidence="1" id="KW-0812">Transmembrane</keyword>
<reference evidence="2" key="1">
    <citation type="submission" date="2023-04" db="EMBL/GenBank/DDBJ databases">
        <authorList>
            <person name="Vijverberg K."/>
            <person name="Xiong W."/>
            <person name="Schranz E."/>
        </authorList>
    </citation>
    <scope>NUCLEOTIDE SEQUENCE</scope>
</reference>
<name>A0AA35Z1S2_LACSI</name>
<evidence type="ECO:0000256" key="1">
    <source>
        <dbReference type="SAM" id="Phobius"/>
    </source>
</evidence>
<keyword evidence="1" id="KW-1133">Transmembrane helix</keyword>
<feature type="transmembrane region" description="Helical" evidence="1">
    <location>
        <begin position="56"/>
        <end position="76"/>
    </location>
</feature>
<keyword evidence="1" id="KW-0472">Membrane</keyword>
<gene>
    <name evidence="2" type="ORF">LSALG_LOCUS23713</name>
</gene>
<dbReference type="EMBL" id="OX465081">
    <property type="protein sequence ID" value="CAI9284161.1"/>
    <property type="molecule type" value="Genomic_DNA"/>
</dbReference>
<dbReference type="AlphaFoldDB" id="A0AA35Z1S2"/>
<accession>A0AA35Z1S2</accession>